<dbReference type="KEGG" id="pchm:VFPPC_14323"/>
<keyword evidence="1" id="KW-0472">Membrane</keyword>
<keyword evidence="1" id="KW-0812">Transmembrane</keyword>
<protein>
    <submittedName>
        <fullName evidence="2">Fungal transcriptional regulatory protein</fullName>
    </submittedName>
</protein>
<evidence type="ECO:0000256" key="1">
    <source>
        <dbReference type="SAM" id="Phobius"/>
    </source>
</evidence>
<keyword evidence="3" id="KW-1185">Reference proteome</keyword>
<reference evidence="2 3" key="1">
    <citation type="journal article" date="2016" name="PLoS Pathog.">
        <title>Biosynthesis of antibiotic leucinostatins in bio-control fungus Purpureocillium lilacinum and their inhibition on phytophthora revealed by genome mining.</title>
        <authorList>
            <person name="Wang G."/>
            <person name="Liu Z."/>
            <person name="Lin R."/>
            <person name="Li E."/>
            <person name="Mao Z."/>
            <person name="Ling J."/>
            <person name="Yang Y."/>
            <person name="Yin W.B."/>
            <person name="Xie B."/>
        </authorList>
    </citation>
    <scope>NUCLEOTIDE SEQUENCE [LARGE SCALE GENOMIC DNA]</scope>
    <source>
        <strain evidence="2">170</strain>
    </source>
</reference>
<feature type="transmembrane region" description="Helical" evidence="1">
    <location>
        <begin position="184"/>
        <end position="207"/>
    </location>
</feature>
<feature type="transmembrane region" description="Helical" evidence="1">
    <location>
        <begin position="142"/>
        <end position="163"/>
    </location>
</feature>
<dbReference type="OrthoDB" id="4866090at2759"/>
<evidence type="ECO:0000313" key="3">
    <source>
        <dbReference type="Proteomes" id="UP000078397"/>
    </source>
</evidence>
<evidence type="ECO:0000313" key="2">
    <source>
        <dbReference type="EMBL" id="OAQ66341.1"/>
    </source>
</evidence>
<dbReference type="GeneID" id="28856086"/>
<name>A0A179FME8_METCM</name>
<feature type="transmembrane region" description="Helical" evidence="1">
    <location>
        <begin position="239"/>
        <end position="257"/>
    </location>
</feature>
<organism evidence="2 3">
    <name type="scientific">Pochonia chlamydosporia 170</name>
    <dbReference type="NCBI Taxonomy" id="1380566"/>
    <lineage>
        <taxon>Eukaryota</taxon>
        <taxon>Fungi</taxon>
        <taxon>Dikarya</taxon>
        <taxon>Ascomycota</taxon>
        <taxon>Pezizomycotina</taxon>
        <taxon>Sordariomycetes</taxon>
        <taxon>Hypocreomycetidae</taxon>
        <taxon>Hypocreales</taxon>
        <taxon>Clavicipitaceae</taxon>
        <taxon>Pochonia</taxon>
    </lineage>
</organism>
<feature type="transmembrane region" description="Helical" evidence="1">
    <location>
        <begin position="12"/>
        <end position="32"/>
    </location>
</feature>
<proteinExistence type="predicted"/>
<accession>A0A179FME8</accession>
<dbReference type="RefSeq" id="XP_018143428.1">
    <property type="nucleotide sequence ID" value="XM_018292092.1"/>
</dbReference>
<feature type="transmembrane region" description="Helical" evidence="1">
    <location>
        <begin position="104"/>
        <end position="122"/>
    </location>
</feature>
<feature type="transmembrane region" description="Helical" evidence="1">
    <location>
        <begin position="66"/>
        <end position="83"/>
    </location>
</feature>
<keyword evidence="1" id="KW-1133">Transmembrane helix</keyword>
<gene>
    <name evidence="2" type="ORF">VFPPC_14323</name>
</gene>
<sequence>MASKRPVHVSQRIIAPLSALMIIYATVAFTGVPKILWGEGSPLFTTTRHPETGDHFLNFRRKTAPVLIYHGLHAAPAIIWSTLMPLQHIDSFRNKYPDFHRSSGYIILTGSLILSLSGYWFLLSNNAHSHPDRYHLHDLNGWSPIPWPTFEMALWVLATPYYITLYKTATTARARDFVSHRRWAVLHTMFASIITFERVALTLSYAFGWALALFPKEQVHEFFNVAQDLASMAAAELDMFAFVDVIAFGMMIAWMVYEFGRAGYFGGLTEYLSSSAEKETASKKVE</sequence>
<dbReference type="Proteomes" id="UP000078397">
    <property type="component" value="Unassembled WGS sequence"/>
</dbReference>
<comment type="caution">
    <text evidence="2">The sequence shown here is derived from an EMBL/GenBank/DDBJ whole genome shotgun (WGS) entry which is preliminary data.</text>
</comment>
<dbReference type="EMBL" id="LSBJ02000004">
    <property type="protein sequence ID" value="OAQ66341.1"/>
    <property type="molecule type" value="Genomic_DNA"/>
</dbReference>
<dbReference type="AlphaFoldDB" id="A0A179FME8"/>